<gene>
    <name evidence="5" type="ORF">E6G99_00300</name>
</gene>
<protein>
    <submittedName>
        <fullName evidence="5">GuaB3 family IMP dehydrogenase-related protein</fullName>
    </submittedName>
</protein>
<keyword evidence="2" id="KW-0560">Oxidoreductase</keyword>
<comment type="similarity">
    <text evidence="1">Belongs to the IMPDH/GMPR family.</text>
</comment>
<evidence type="ECO:0000259" key="4">
    <source>
        <dbReference type="Pfam" id="PF00478"/>
    </source>
</evidence>
<evidence type="ECO:0000313" key="6">
    <source>
        <dbReference type="Proteomes" id="UP000318661"/>
    </source>
</evidence>
<dbReference type="InterPro" id="IPR005992">
    <property type="entry name" value="IMP_DH-rel2"/>
</dbReference>
<sequence length="386" mass="40050">MMEFIGRTRAARRAYSFDEIALVPASTTVDPQDVDLSWSVGTHRFALPFMAAAMDSVVDPAMAVQVSELGALAVLNLEGVQTRYDDPSEPLERIAAAAPEEVVGILQQLYQEPIKDHLVTARIRAIVDAGAVACVSLTPARAPQLLPLAEDAGAHLLALQSTVVTDRHHSSRGRSVSVRDLIDRVDVPVMVGNCVGYDAAMALLDAGAAGLFVGVGPGAACTSRRVLGVGVPQATAVADAAAARDEFCRRTGRYVPVVADGGIAVGGDVAKAVACGADAVMLGSALARAEEAPGRGFHWGMATPHAALPRGTRIKVGTGATLRQILLGPAETDDGSQNLADALRTAMGMCGARTIAEMHQAEVIIAPTLPTEGKGLQFAQKVGQGR</sequence>
<dbReference type="PANTHER" id="PTHR11911">
    <property type="entry name" value="INOSINE-5-MONOPHOSPHATE DEHYDROGENASE RELATED"/>
    <property type="match status" value="1"/>
</dbReference>
<reference evidence="5 6" key="1">
    <citation type="journal article" date="2019" name="Nat. Microbiol.">
        <title>Mediterranean grassland soil C-N compound turnover is dependent on rainfall and depth, and is mediated by genomically divergent microorganisms.</title>
        <authorList>
            <person name="Diamond S."/>
            <person name="Andeer P.F."/>
            <person name="Li Z."/>
            <person name="Crits-Christoph A."/>
            <person name="Burstein D."/>
            <person name="Anantharaman K."/>
            <person name="Lane K.R."/>
            <person name="Thomas B.C."/>
            <person name="Pan C."/>
            <person name="Northen T.R."/>
            <person name="Banfield J.F."/>
        </authorList>
    </citation>
    <scope>NUCLEOTIDE SEQUENCE [LARGE SCALE GENOMIC DNA]</scope>
    <source>
        <strain evidence="5">NP_2</strain>
    </source>
</reference>
<feature type="domain" description="IMP dehydrogenase/GMP reductase" evidence="4">
    <location>
        <begin position="14"/>
        <end position="365"/>
    </location>
</feature>
<dbReference type="GO" id="GO:0006183">
    <property type="term" value="P:GTP biosynthetic process"/>
    <property type="evidence" value="ECO:0007669"/>
    <property type="project" value="TreeGrafter"/>
</dbReference>
<dbReference type="EMBL" id="VBAJ01000009">
    <property type="protein sequence ID" value="TMJ10524.1"/>
    <property type="molecule type" value="Genomic_DNA"/>
</dbReference>
<comment type="caution">
    <text evidence="5">The sequence shown here is derived from an EMBL/GenBank/DDBJ whole genome shotgun (WGS) entry which is preliminary data.</text>
</comment>
<dbReference type="InterPro" id="IPR013785">
    <property type="entry name" value="Aldolase_TIM"/>
</dbReference>
<dbReference type="AlphaFoldDB" id="A0A537LR82"/>
<dbReference type="PANTHER" id="PTHR11911:SF85">
    <property type="entry name" value="INOSINE-5'-MONOPHOSPHATE DEHYDROGENASE"/>
    <property type="match status" value="1"/>
</dbReference>
<dbReference type="InterPro" id="IPR005990">
    <property type="entry name" value="IMP_DH"/>
</dbReference>
<dbReference type="Pfam" id="PF00478">
    <property type="entry name" value="IMPDH"/>
    <property type="match status" value="1"/>
</dbReference>
<dbReference type="SMART" id="SM01240">
    <property type="entry name" value="IMPDH"/>
    <property type="match status" value="1"/>
</dbReference>
<dbReference type="CDD" id="cd00381">
    <property type="entry name" value="IMPDH"/>
    <property type="match status" value="1"/>
</dbReference>
<dbReference type="SUPFAM" id="SSF51412">
    <property type="entry name" value="Inosine monophosphate dehydrogenase (IMPDH)"/>
    <property type="match status" value="1"/>
</dbReference>
<organism evidence="5 6">
    <name type="scientific">Candidatus Segetimicrobium genomatis</name>
    <dbReference type="NCBI Taxonomy" id="2569760"/>
    <lineage>
        <taxon>Bacteria</taxon>
        <taxon>Bacillati</taxon>
        <taxon>Candidatus Sysuimicrobiota</taxon>
        <taxon>Candidatus Sysuimicrobiia</taxon>
        <taxon>Candidatus Sysuimicrobiales</taxon>
        <taxon>Candidatus Segetimicrobiaceae</taxon>
        <taxon>Candidatus Segetimicrobium</taxon>
    </lineage>
</organism>
<dbReference type="Gene3D" id="3.20.20.70">
    <property type="entry name" value="Aldolase class I"/>
    <property type="match status" value="1"/>
</dbReference>
<evidence type="ECO:0000256" key="3">
    <source>
        <dbReference type="ARBA" id="ARBA00023027"/>
    </source>
</evidence>
<dbReference type="Proteomes" id="UP000318661">
    <property type="component" value="Unassembled WGS sequence"/>
</dbReference>
<dbReference type="NCBIfam" id="TIGR01304">
    <property type="entry name" value="IMP_DH_rel_2"/>
    <property type="match status" value="1"/>
</dbReference>
<keyword evidence="3" id="KW-0520">NAD</keyword>
<evidence type="ECO:0000256" key="2">
    <source>
        <dbReference type="ARBA" id="ARBA00023002"/>
    </source>
</evidence>
<evidence type="ECO:0000256" key="1">
    <source>
        <dbReference type="ARBA" id="ARBA00005502"/>
    </source>
</evidence>
<dbReference type="GO" id="GO:0003938">
    <property type="term" value="F:IMP dehydrogenase activity"/>
    <property type="evidence" value="ECO:0007669"/>
    <property type="project" value="InterPro"/>
</dbReference>
<dbReference type="InterPro" id="IPR001093">
    <property type="entry name" value="IMP_DH_GMPRt"/>
</dbReference>
<accession>A0A537LR82</accession>
<proteinExistence type="inferred from homology"/>
<name>A0A537LR82_9BACT</name>
<evidence type="ECO:0000313" key="5">
    <source>
        <dbReference type="EMBL" id="TMJ10524.1"/>
    </source>
</evidence>